<feature type="signal peptide" evidence="1">
    <location>
        <begin position="1"/>
        <end position="25"/>
    </location>
</feature>
<proteinExistence type="predicted"/>
<protein>
    <submittedName>
        <fullName evidence="2">Uncharacterized protein</fullName>
    </submittedName>
</protein>
<sequence>MYRTVIAAIGLVVVFSGVNVPVAAADNPVCTSTWCSFFAPSHNLGCEMNYQRGNGISDETYCQTDEPPQSVHMSSNGSFKTCTGTSCLGNAGQGTPTLAYGQTAGVGPFTCRSETSGVTCTVTSGRGFTISNAGIVSVG</sequence>
<comment type="caution">
    <text evidence="2">The sequence shown here is derived from an EMBL/GenBank/DDBJ whole genome shotgun (WGS) entry which is preliminary data.</text>
</comment>
<gene>
    <name evidence="2" type="ORF">A5634_12170</name>
</gene>
<dbReference type="AlphaFoldDB" id="A0A1A3NES8"/>
<feature type="chain" id="PRO_5039449840" evidence="1">
    <location>
        <begin position="26"/>
        <end position="139"/>
    </location>
</feature>
<dbReference type="EMBL" id="LZLS01000219">
    <property type="protein sequence ID" value="OBK20628.1"/>
    <property type="molecule type" value="Genomic_DNA"/>
</dbReference>
<dbReference type="Proteomes" id="UP000093928">
    <property type="component" value="Unassembled WGS sequence"/>
</dbReference>
<evidence type="ECO:0000256" key="1">
    <source>
        <dbReference type="SAM" id="SignalP"/>
    </source>
</evidence>
<accession>A0A1A3NES8</accession>
<organism evidence="2 3">
    <name type="scientific">Mycobacterium asiaticum</name>
    <dbReference type="NCBI Taxonomy" id="1790"/>
    <lineage>
        <taxon>Bacteria</taxon>
        <taxon>Bacillati</taxon>
        <taxon>Actinomycetota</taxon>
        <taxon>Actinomycetes</taxon>
        <taxon>Mycobacteriales</taxon>
        <taxon>Mycobacteriaceae</taxon>
        <taxon>Mycobacterium</taxon>
    </lineage>
</organism>
<name>A0A1A3NES8_MYCAS</name>
<reference evidence="2 3" key="1">
    <citation type="submission" date="2016-06" db="EMBL/GenBank/DDBJ databases">
        <authorList>
            <person name="Kjaerup R.B."/>
            <person name="Dalgaard T.S."/>
            <person name="Juul-Madsen H.R."/>
        </authorList>
    </citation>
    <scope>NUCLEOTIDE SEQUENCE [LARGE SCALE GENOMIC DNA]</scope>
    <source>
        <strain evidence="2 3">1165133.8</strain>
    </source>
</reference>
<evidence type="ECO:0000313" key="2">
    <source>
        <dbReference type="EMBL" id="OBK20628.1"/>
    </source>
</evidence>
<keyword evidence="1" id="KW-0732">Signal</keyword>
<evidence type="ECO:0000313" key="3">
    <source>
        <dbReference type="Proteomes" id="UP000093928"/>
    </source>
</evidence>